<dbReference type="InterPro" id="IPR049975">
    <property type="entry name" value="SAV_915-like_dom"/>
</dbReference>
<dbReference type="RefSeq" id="WP_182848908.1">
    <property type="nucleotide sequence ID" value="NZ_BAAALP010000017.1"/>
</dbReference>
<dbReference type="AlphaFoldDB" id="A0A7W3LZ73"/>
<evidence type="ECO:0000256" key="1">
    <source>
        <dbReference type="SAM" id="MobiDB-lite"/>
    </source>
</evidence>
<dbReference type="Proteomes" id="UP000572680">
    <property type="component" value="Unassembled WGS sequence"/>
</dbReference>
<reference evidence="2 3" key="1">
    <citation type="submission" date="2020-08" db="EMBL/GenBank/DDBJ databases">
        <title>Genomic Encyclopedia of Type Strains, Phase IV (KMG-IV): sequencing the most valuable type-strain genomes for metagenomic binning, comparative biology and taxonomic classification.</title>
        <authorList>
            <person name="Goeker M."/>
        </authorList>
    </citation>
    <scope>NUCLEOTIDE SEQUENCE [LARGE SCALE GENOMIC DNA]</scope>
    <source>
        <strain evidence="2 3">DSM 44197</strain>
    </source>
</reference>
<name>A0A7W3LZ73_ACTNM</name>
<comment type="caution">
    <text evidence="2">The sequence shown here is derived from an EMBL/GenBank/DDBJ whole genome shotgun (WGS) entry which is preliminary data.</text>
</comment>
<evidence type="ECO:0000313" key="2">
    <source>
        <dbReference type="EMBL" id="MBA8957048.1"/>
    </source>
</evidence>
<dbReference type="NCBIfam" id="NF042914">
    <property type="entry name" value="SAV915_dom"/>
    <property type="match status" value="1"/>
</dbReference>
<feature type="compositionally biased region" description="Basic residues" evidence="1">
    <location>
        <begin position="79"/>
        <end position="96"/>
    </location>
</feature>
<keyword evidence="3" id="KW-1185">Reference proteome</keyword>
<feature type="compositionally biased region" description="Low complexity" evidence="1">
    <location>
        <begin position="97"/>
        <end position="107"/>
    </location>
</feature>
<dbReference type="EMBL" id="JACJIA010000019">
    <property type="protein sequence ID" value="MBA8957048.1"/>
    <property type="molecule type" value="Genomic_DNA"/>
</dbReference>
<organism evidence="2 3">
    <name type="scientific">Actinomadura namibiensis</name>
    <dbReference type="NCBI Taxonomy" id="182080"/>
    <lineage>
        <taxon>Bacteria</taxon>
        <taxon>Bacillati</taxon>
        <taxon>Actinomycetota</taxon>
        <taxon>Actinomycetes</taxon>
        <taxon>Streptosporangiales</taxon>
        <taxon>Thermomonosporaceae</taxon>
        <taxon>Actinomadura</taxon>
    </lineage>
</organism>
<feature type="region of interest" description="Disordered" evidence="1">
    <location>
        <begin position="57"/>
        <end position="107"/>
    </location>
</feature>
<gene>
    <name evidence="2" type="ORF">HNR61_008738</name>
</gene>
<sequence>MSLRTVRLPSGERVGIAFTTMNRLIEIMGPAQPWIRLDERAIKSMLAPLGIHRIQVDPGLLAPSPNARPLAGTPGVARPPHRRAPRRPERRARRRPAAANRSPASPG</sequence>
<protein>
    <submittedName>
        <fullName evidence="2">Uncharacterized protein</fullName>
    </submittedName>
</protein>
<accession>A0A7W3LZ73</accession>
<evidence type="ECO:0000313" key="3">
    <source>
        <dbReference type="Proteomes" id="UP000572680"/>
    </source>
</evidence>
<proteinExistence type="predicted"/>